<comment type="caution">
    <text evidence="1">The sequence shown here is derived from an EMBL/GenBank/DDBJ whole genome shotgun (WGS) entry which is preliminary data.</text>
</comment>
<protein>
    <submittedName>
        <fullName evidence="1">Uncharacterized protein</fullName>
    </submittedName>
</protein>
<accession>A0A4Z1IYP4</accession>
<keyword evidence="2" id="KW-1185">Reference proteome</keyword>
<name>A0A4Z1IYP4_9HELO</name>
<dbReference type="Proteomes" id="UP000297527">
    <property type="component" value="Unassembled WGS sequence"/>
</dbReference>
<sequence>MSGLFSGLPITMIPGILFSNSFLTTNGVGDFDEAFAYRINMNLYYPELNKEQTQQFSGQIKI</sequence>
<evidence type="ECO:0000313" key="2">
    <source>
        <dbReference type="Proteomes" id="UP000297527"/>
    </source>
</evidence>
<proteinExistence type="predicted"/>
<dbReference type="EMBL" id="PQXN01000025">
    <property type="protein sequence ID" value="TGO61707.1"/>
    <property type="molecule type" value="Genomic_DNA"/>
</dbReference>
<gene>
    <name evidence="1" type="ORF">BCON_0025g00340</name>
</gene>
<dbReference type="AlphaFoldDB" id="A0A4Z1IYP4"/>
<evidence type="ECO:0000313" key="1">
    <source>
        <dbReference type="EMBL" id="TGO61707.1"/>
    </source>
</evidence>
<dbReference type="OrthoDB" id="10042665at2759"/>
<reference evidence="1 2" key="1">
    <citation type="submission" date="2017-12" db="EMBL/GenBank/DDBJ databases">
        <title>Comparative genomics of Botrytis spp.</title>
        <authorList>
            <person name="Valero-Jimenez C.A."/>
            <person name="Tapia P."/>
            <person name="Veloso J."/>
            <person name="Silva-Moreno E."/>
            <person name="Staats M."/>
            <person name="Valdes J.H."/>
            <person name="Van Kan J.A.L."/>
        </authorList>
    </citation>
    <scope>NUCLEOTIDE SEQUENCE [LARGE SCALE GENOMIC DNA]</scope>
    <source>
        <strain evidence="1 2">MUCL11595</strain>
    </source>
</reference>
<organism evidence="1 2">
    <name type="scientific">Botryotinia convoluta</name>
    <dbReference type="NCBI Taxonomy" id="54673"/>
    <lineage>
        <taxon>Eukaryota</taxon>
        <taxon>Fungi</taxon>
        <taxon>Dikarya</taxon>
        <taxon>Ascomycota</taxon>
        <taxon>Pezizomycotina</taxon>
        <taxon>Leotiomycetes</taxon>
        <taxon>Helotiales</taxon>
        <taxon>Sclerotiniaceae</taxon>
        <taxon>Botryotinia</taxon>
    </lineage>
</organism>